<proteinExistence type="predicted"/>
<protein>
    <submittedName>
        <fullName evidence="2">Uncharacterized protein</fullName>
    </submittedName>
</protein>
<comment type="caution">
    <text evidence="2">The sequence shown here is derived from an EMBL/GenBank/DDBJ whole genome shotgun (WGS) entry which is preliminary data.</text>
</comment>
<reference evidence="2" key="2">
    <citation type="submission" date="2023-06" db="EMBL/GenBank/DDBJ databases">
        <authorList>
            <person name="Ma L."/>
            <person name="Liu K.-W."/>
            <person name="Li Z."/>
            <person name="Hsiao Y.-Y."/>
            <person name="Qi Y."/>
            <person name="Fu T."/>
            <person name="Tang G."/>
            <person name="Zhang D."/>
            <person name="Sun W.-H."/>
            <person name="Liu D.-K."/>
            <person name="Li Y."/>
            <person name="Chen G.-Z."/>
            <person name="Liu X.-D."/>
            <person name="Liao X.-Y."/>
            <person name="Jiang Y.-T."/>
            <person name="Yu X."/>
            <person name="Hao Y."/>
            <person name="Huang J."/>
            <person name="Zhao X.-W."/>
            <person name="Ke S."/>
            <person name="Chen Y.-Y."/>
            <person name="Wu W.-L."/>
            <person name="Hsu J.-L."/>
            <person name="Lin Y.-F."/>
            <person name="Huang M.-D."/>
            <person name="Li C.-Y."/>
            <person name="Huang L."/>
            <person name="Wang Z.-W."/>
            <person name="Zhao X."/>
            <person name="Zhong W.-Y."/>
            <person name="Peng D.-H."/>
            <person name="Ahmad S."/>
            <person name="Lan S."/>
            <person name="Zhang J.-S."/>
            <person name="Tsai W.-C."/>
            <person name="Van De Peer Y."/>
            <person name="Liu Z.-J."/>
        </authorList>
    </citation>
    <scope>NUCLEOTIDE SEQUENCE</scope>
    <source>
        <strain evidence="2">CP</strain>
        <tissue evidence="2">Leaves</tissue>
    </source>
</reference>
<feature type="region of interest" description="Disordered" evidence="1">
    <location>
        <begin position="1"/>
        <end position="34"/>
    </location>
</feature>
<feature type="region of interest" description="Disordered" evidence="1">
    <location>
        <begin position="58"/>
        <end position="88"/>
    </location>
</feature>
<keyword evidence="3" id="KW-1185">Reference proteome</keyword>
<gene>
    <name evidence="2" type="ORF">QJS10_CPA05g00166</name>
</gene>
<organism evidence="2 3">
    <name type="scientific">Acorus calamus</name>
    <name type="common">Sweet flag</name>
    <dbReference type="NCBI Taxonomy" id="4465"/>
    <lineage>
        <taxon>Eukaryota</taxon>
        <taxon>Viridiplantae</taxon>
        <taxon>Streptophyta</taxon>
        <taxon>Embryophyta</taxon>
        <taxon>Tracheophyta</taxon>
        <taxon>Spermatophyta</taxon>
        <taxon>Magnoliopsida</taxon>
        <taxon>Liliopsida</taxon>
        <taxon>Acoraceae</taxon>
        <taxon>Acorus</taxon>
    </lineage>
</organism>
<evidence type="ECO:0000313" key="3">
    <source>
        <dbReference type="Proteomes" id="UP001180020"/>
    </source>
</evidence>
<dbReference type="Proteomes" id="UP001180020">
    <property type="component" value="Unassembled WGS sequence"/>
</dbReference>
<dbReference type="AlphaFoldDB" id="A0AAV9ETL4"/>
<feature type="compositionally biased region" description="Polar residues" evidence="1">
    <location>
        <begin position="1"/>
        <end position="20"/>
    </location>
</feature>
<evidence type="ECO:0000313" key="2">
    <source>
        <dbReference type="EMBL" id="KAK1316870.1"/>
    </source>
</evidence>
<dbReference type="EMBL" id="JAUJYO010000005">
    <property type="protein sequence ID" value="KAK1316870.1"/>
    <property type="molecule type" value="Genomic_DNA"/>
</dbReference>
<accession>A0AAV9ETL4</accession>
<name>A0AAV9ETL4_ACOCL</name>
<reference evidence="2" key="1">
    <citation type="journal article" date="2023" name="Nat. Commun.">
        <title>Diploid and tetraploid genomes of Acorus and the evolution of monocots.</title>
        <authorList>
            <person name="Ma L."/>
            <person name="Liu K.W."/>
            <person name="Li Z."/>
            <person name="Hsiao Y.Y."/>
            <person name="Qi Y."/>
            <person name="Fu T."/>
            <person name="Tang G.D."/>
            <person name="Zhang D."/>
            <person name="Sun W.H."/>
            <person name="Liu D.K."/>
            <person name="Li Y."/>
            <person name="Chen G.Z."/>
            <person name="Liu X.D."/>
            <person name="Liao X.Y."/>
            <person name="Jiang Y.T."/>
            <person name="Yu X."/>
            <person name="Hao Y."/>
            <person name="Huang J."/>
            <person name="Zhao X.W."/>
            <person name="Ke S."/>
            <person name="Chen Y.Y."/>
            <person name="Wu W.L."/>
            <person name="Hsu J.L."/>
            <person name="Lin Y.F."/>
            <person name="Huang M.D."/>
            <person name="Li C.Y."/>
            <person name="Huang L."/>
            <person name="Wang Z.W."/>
            <person name="Zhao X."/>
            <person name="Zhong W.Y."/>
            <person name="Peng D.H."/>
            <person name="Ahmad S."/>
            <person name="Lan S."/>
            <person name="Zhang J.S."/>
            <person name="Tsai W.C."/>
            <person name="Van de Peer Y."/>
            <person name="Liu Z.J."/>
        </authorList>
    </citation>
    <scope>NUCLEOTIDE SEQUENCE</scope>
    <source>
        <strain evidence="2">CP</strain>
    </source>
</reference>
<sequence length="121" mass="13750">MEVLTTSHAPSYPYSPTSQRPLRHRMENPSKKGTSHLFFFSKRSSLSGYRRLVLVAGAKKGNNEKKKKADSHVFVPRPDEPRDPSLKLSCSNRRKFRKMGESCPSFSIPKKKSFLSSSVYS</sequence>
<evidence type="ECO:0000256" key="1">
    <source>
        <dbReference type="SAM" id="MobiDB-lite"/>
    </source>
</evidence>